<sequence length="265" mass="31096">MFKISMLFLAFMALAGCHSSNRVEMEKIIFLHHSTGQAVWLGSTNRYVYRLTRKGDVQKYFDRYNRSHKTAYQISDMKFPQALPYGGRNYPYDYYNIWVKNAGVHPYMEQPTLEMLTKEYDVIVFKHCFPVGFIQEDTGYPNVDSEEKRLENYYLQYGALKQKMHAFPNNIFIVWTPPALLKKATTEEQAKRTHDFYQWVMDEWNEKGDNIHVWDFYGYETEGDVYMNEAFALGSGDSHPNAGFAAQMAPLFARFMIDCMEGRVD</sequence>
<reference evidence="2 3" key="1">
    <citation type="journal article" date="2015" name="Microbes Environ.">
        <title>Distribution and evolution of nitrogen fixation genes in the phylum bacteroidetes.</title>
        <authorList>
            <person name="Inoue J."/>
            <person name="Oshima K."/>
            <person name="Suda W."/>
            <person name="Sakamoto M."/>
            <person name="Iino T."/>
            <person name="Noda S."/>
            <person name="Hongoh Y."/>
            <person name="Hattori M."/>
            <person name="Ohkuma M."/>
        </authorList>
    </citation>
    <scope>NUCLEOTIDE SEQUENCE [LARGE SCALE GENOMIC DNA]</scope>
    <source>
        <strain evidence="2">JCM 15548</strain>
    </source>
</reference>
<dbReference type="AlphaFoldDB" id="A0A0E9M247"/>
<evidence type="ECO:0000256" key="1">
    <source>
        <dbReference type="SAM" id="SignalP"/>
    </source>
</evidence>
<feature type="chain" id="PRO_5012023082" description="SGNH/GDSL hydrolase family protein" evidence="1">
    <location>
        <begin position="16"/>
        <end position="265"/>
    </location>
</feature>
<organism evidence="2 3">
    <name type="scientific">Geofilum rubicundum JCM 15548</name>
    <dbReference type="NCBI Taxonomy" id="1236989"/>
    <lineage>
        <taxon>Bacteria</taxon>
        <taxon>Pseudomonadati</taxon>
        <taxon>Bacteroidota</taxon>
        <taxon>Bacteroidia</taxon>
        <taxon>Marinilabiliales</taxon>
        <taxon>Marinilabiliaceae</taxon>
        <taxon>Geofilum</taxon>
    </lineage>
</organism>
<evidence type="ECO:0000313" key="3">
    <source>
        <dbReference type="Proteomes" id="UP000032900"/>
    </source>
</evidence>
<dbReference type="STRING" id="1236989.JCM15548_14056"/>
<keyword evidence="3" id="KW-1185">Reference proteome</keyword>
<comment type="caution">
    <text evidence="2">The sequence shown here is derived from an EMBL/GenBank/DDBJ whole genome shotgun (WGS) entry which is preliminary data.</text>
</comment>
<name>A0A0E9M247_9BACT</name>
<accession>A0A0E9M247</accession>
<dbReference type="Proteomes" id="UP000032900">
    <property type="component" value="Unassembled WGS sequence"/>
</dbReference>
<dbReference type="PROSITE" id="PS51257">
    <property type="entry name" value="PROKAR_LIPOPROTEIN"/>
    <property type="match status" value="1"/>
</dbReference>
<keyword evidence="1" id="KW-0732">Signal</keyword>
<proteinExistence type="predicted"/>
<feature type="signal peptide" evidence="1">
    <location>
        <begin position="1"/>
        <end position="15"/>
    </location>
</feature>
<dbReference type="EMBL" id="BAZW01000056">
    <property type="protein sequence ID" value="GAO31668.1"/>
    <property type="molecule type" value="Genomic_DNA"/>
</dbReference>
<evidence type="ECO:0000313" key="2">
    <source>
        <dbReference type="EMBL" id="GAO31668.1"/>
    </source>
</evidence>
<gene>
    <name evidence="2" type="ORF">JCM15548_14056</name>
</gene>
<evidence type="ECO:0008006" key="4">
    <source>
        <dbReference type="Google" id="ProtNLM"/>
    </source>
</evidence>
<protein>
    <recommendedName>
        <fullName evidence="4">SGNH/GDSL hydrolase family protein</fullName>
    </recommendedName>
</protein>